<dbReference type="STRING" id="28116.Bovatus_03697"/>
<dbReference type="PANTHER" id="PTHR11280">
    <property type="entry name" value="GLUCOSAMINE-6-PHOSPHATE ISOMERASE"/>
    <property type="match status" value="1"/>
</dbReference>
<dbReference type="EMBL" id="VWLB01000003">
    <property type="protein sequence ID" value="KAA3930908.1"/>
    <property type="molecule type" value="Genomic_DNA"/>
</dbReference>
<accession>A0A139L8D9</accession>
<evidence type="ECO:0000313" key="4">
    <source>
        <dbReference type="EMBL" id="KAA4542007.1"/>
    </source>
</evidence>
<evidence type="ECO:0000313" key="6">
    <source>
        <dbReference type="EMBL" id="MDC2741703.1"/>
    </source>
</evidence>
<dbReference type="GO" id="GO:0006043">
    <property type="term" value="P:glucosamine catabolic process"/>
    <property type="evidence" value="ECO:0007669"/>
    <property type="project" value="TreeGrafter"/>
</dbReference>
<dbReference type="GO" id="GO:0042802">
    <property type="term" value="F:identical protein binding"/>
    <property type="evidence" value="ECO:0007669"/>
    <property type="project" value="TreeGrafter"/>
</dbReference>
<sequence>MLSILNETKTKVFQQEQLTVRIFPSIQEMGSVAAKEVGDQICRLLESKPEINMIFAAAPSQNEFLSHLIHDKRIDWTRINAFHMDEYIGIHPEAPQSFGHFLRIRIFDKVPFKKVNYLNGLAENLEEECQRYADLLTKHPVDIVCLGIGENGHIAFNDPDVADFNDPKLVKVVELDPICRQQQVNEKCFKTLDLVPKEALTLTIPALLKAEWMFCIVPFKNKAQAVYQTVYGEVSEKCPASILRRKENSSLYLDPESAERINL</sequence>
<dbReference type="GeneID" id="69483140"/>
<dbReference type="Proteomes" id="UP000365824">
    <property type="component" value="Unassembled WGS sequence"/>
</dbReference>
<dbReference type="EMBL" id="VWFO01000003">
    <property type="protein sequence ID" value="KAA4666290.1"/>
    <property type="molecule type" value="Genomic_DNA"/>
</dbReference>
<dbReference type="GO" id="GO:0019262">
    <property type="term" value="P:N-acetylneuraminate catabolic process"/>
    <property type="evidence" value="ECO:0007669"/>
    <property type="project" value="TreeGrafter"/>
</dbReference>
<evidence type="ECO:0000313" key="7">
    <source>
        <dbReference type="Proteomes" id="UP000323717"/>
    </source>
</evidence>
<dbReference type="AlphaFoldDB" id="A0A139L8D9"/>
<name>A0A139L8D9_BACOV</name>
<dbReference type="CDD" id="cd01399">
    <property type="entry name" value="GlcN6P_deaminase"/>
    <property type="match status" value="1"/>
</dbReference>
<gene>
    <name evidence="4" type="ORF">F3B85_02320</name>
    <name evidence="5" type="ORF">F3B98_03745</name>
    <name evidence="3" type="ORF">F3D71_12720</name>
    <name evidence="2" type="ORF">F3F25_02365</name>
    <name evidence="6" type="ORF">PO382_05640</name>
</gene>
<dbReference type="EMBL" id="VWGP01000002">
    <property type="protein sequence ID" value="KAA4542007.1"/>
    <property type="molecule type" value="Genomic_DNA"/>
</dbReference>
<evidence type="ECO:0000313" key="8">
    <source>
        <dbReference type="Proteomes" id="UP000365824"/>
    </source>
</evidence>
<protein>
    <submittedName>
        <fullName evidence="5">Glucosamine-6-phosphate deaminase</fullName>
    </submittedName>
</protein>
<evidence type="ECO:0000313" key="5">
    <source>
        <dbReference type="EMBL" id="KAA4666290.1"/>
    </source>
</evidence>
<reference evidence="6" key="2">
    <citation type="submission" date="2022-10" db="EMBL/GenBank/DDBJ databases">
        <title>Human gut microbiome strain richness.</title>
        <authorList>
            <person name="Chen-Liaw A."/>
        </authorList>
    </citation>
    <scope>NUCLEOTIDE SEQUENCE</scope>
    <source>
        <strain evidence="6">BSD2780120875st1_E1_BSD2780120875_150330</strain>
    </source>
</reference>
<dbReference type="GO" id="GO:0005737">
    <property type="term" value="C:cytoplasm"/>
    <property type="evidence" value="ECO:0007669"/>
    <property type="project" value="TreeGrafter"/>
</dbReference>
<comment type="caution">
    <text evidence="5">The sequence shown here is derived from an EMBL/GenBank/DDBJ whole genome shotgun (WGS) entry which is preliminary data.</text>
</comment>
<evidence type="ECO:0000313" key="10">
    <source>
        <dbReference type="Proteomes" id="UP000478493"/>
    </source>
</evidence>
<evidence type="ECO:0000259" key="1">
    <source>
        <dbReference type="Pfam" id="PF01182"/>
    </source>
</evidence>
<feature type="domain" description="Glucosamine/galactosamine-6-phosphate isomerase" evidence="1">
    <location>
        <begin position="27"/>
        <end position="247"/>
    </location>
</feature>
<dbReference type="InterPro" id="IPR037171">
    <property type="entry name" value="NagB/RpiA_transferase-like"/>
</dbReference>
<dbReference type="Proteomes" id="UP000435985">
    <property type="component" value="Unassembled WGS sequence"/>
</dbReference>
<dbReference type="GO" id="GO:0005975">
    <property type="term" value="P:carbohydrate metabolic process"/>
    <property type="evidence" value="ECO:0007669"/>
    <property type="project" value="InterPro"/>
</dbReference>
<evidence type="ECO:0000313" key="9">
    <source>
        <dbReference type="Proteomes" id="UP000435985"/>
    </source>
</evidence>
<dbReference type="Proteomes" id="UP000323717">
    <property type="component" value="Unassembled WGS sequence"/>
</dbReference>
<dbReference type="SUPFAM" id="SSF100950">
    <property type="entry name" value="NagB/RpiA/CoA transferase-like"/>
    <property type="match status" value="1"/>
</dbReference>
<dbReference type="Gene3D" id="3.40.50.1360">
    <property type="match status" value="1"/>
</dbReference>
<dbReference type="InterPro" id="IPR004547">
    <property type="entry name" value="Glucosamine6P_isomerase"/>
</dbReference>
<proteinExistence type="predicted"/>
<dbReference type="Proteomes" id="UP000478493">
    <property type="component" value="Unassembled WGS sequence"/>
</dbReference>
<evidence type="ECO:0000313" key="3">
    <source>
        <dbReference type="EMBL" id="KAA3951442.1"/>
    </source>
</evidence>
<dbReference type="EMBL" id="VWLE01000163">
    <property type="protein sequence ID" value="KAA3951442.1"/>
    <property type="molecule type" value="Genomic_DNA"/>
</dbReference>
<dbReference type="Proteomes" id="UP001219389">
    <property type="component" value="Unassembled WGS sequence"/>
</dbReference>
<dbReference type="RefSeq" id="WP_004305159.1">
    <property type="nucleotide sequence ID" value="NZ_CABKQC010000005.1"/>
</dbReference>
<dbReference type="InterPro" id="IPR006148">
    <property type="entry name" value="Glc/Gal-6P_isomerase"/>
</dbReference>
<dbReference type="EMBL" id="JAQNZF010000005">
    <property type="protein sequence ID" value="MDC2741703.1"/>
    <property type="molecule type" value="Genomic_DNA"/>
</dbReference>
<dbReference type="GO" id="GO:0004342">
    <property type="term" value="F:glucosamine-6-phosphate deaminase activity"/>
    <property type="evidence" value="ECO:0007669"/>
    <property type="project" value="InterPro"/>
</dbReference>
<organism evidence="5 9">
    <name type="scientific">Bacteroides ovatus</name>
    <dbReference type="NCBI Taxonomy" id="28116"/>
    <lineage>
        <taxon>Bacteria</taxon>
        <taxon>Pseudomonadati</taxon>
        <taxon>Bacteroidota</taxon>
        <taxon>Bacteroidia</taxon>
        <taxon>Bacteroidales</taxon>
        <taxon>Bacteroidaceae</taxon>
        <taxon>Bacteroides</taxon>
    </lineage>
</organism>
<dbReference type="GO" id="GO:0006046">
    <property type="term" value="P:N-acetylglucosamine catabolic process"/>
    <property type="evidence" value="ECO:0007669"/>
    <property type="project" value="TreeGrafter"/>
</dbReference>
<reference evidence="7 8" key="1">
    <citation type="journal article" date="2019" name="Nat. Med.">
        <title>A library of human gut bacterial isolates paired with longitudinal multiomics data enables mechanistic microbiome research.</title>
        <authorList>
            <person name="Poyet M."/>
            <person name="Groussin M."/>
            <person name="Gibbons S.M."/>
            <person name="Avila-Pacheco J."/>
            <person name="Jiang X."/>
            <person name="Kearney S.M."/>
            <person name="Perrotta A.R."/>
            <person name="Berdy B."/>
            <person name="Zhao S."/>
            <person name="Lieberman T.D."/>
            <person name="Swanson P.K."/>
            <person name="Smith M."/>
            <person name="Roesemann S."/>
            <person name="Alexander J.E."/>
            <person name="Rich S.A."/>
            <person name="Livny J."/>
            <person name="Vlamakis H."/>
            <person name="Clish C."/>
            <person name="Bullock K."/>
            <person name="Deik A."/>
            <person name="Scott J."/>
            <person name="Pierce K.A."/>
            <person name="Xavier R.J."/>
            <person name="Alm E.J."/>
        </authorList>
    </citation>
    <scope>NUCLEOTIDE SEQUENCE [LARGE SCALE GENOMIC DNA]</scope>
    <source>
        <strain evidence="5 9">BIOML-A14</strain>
        <strain evidence="2 8">BIOML-A160</strain>
        <strain evidence="3 7">BIOML-A163</strain>
        <strain evidence="4 10">BIOML-A41</strain>
    </source>
</reference>
<dbReference type="Pfam" id="PF01182">
    <property type="entry name" value="Glucosamine_iso"/>
    <property type="match status" value="1"/>
</dbReference>
<evidence type="ECO:0000313" key="2">
    <source>
        <dbReference type="EMBL" id="KAA3930908.1"/>
    </source>
</evidence>
<dbReference type="PANTHER" id="PTHR11280:SF6">
    <property type="entry name" value="GLUCOSAMINE-6-PHOSPHATE ISOMERASE NAGB"/>
    <property type="match status" value="1"/>
</dbReference>